<proteinExistence type="predicted"/>
<evidence type="ECO:0000313" key="2">
    <source>
        <dbReference type="Proteomes" id="UP001313282"/>
    </source>
</evidence>
<name>A0AAN8MT28_9PEZI</name>
<evidence type="ECO:0000313" key="1">
    <source>
        <dbReference type="EMBL" id="KAK6344748.1"/>
    </source>
</evidence>
<dbReference type="EMBL" id="JAVHNR010000004">
    <property type="protein sequence ID" value="KAK6344748.1"/>
    <property type="molecule type" value="Genomic_DNA"/>
</dbReference>
<gene>
    <name evidence="1" type="ORF">TWF718_006705</name>
</gene>
<comment type="caution">
    <text evidence="1">The sequence shown here is derived from an EMBL/GenBank/DDBJ whole genome shotgun (WGS) entry which is preliminary data.</text>
</comment>
<dbReference type="Proteomes" id="UP001313282">
    <property type="component" value="Unassembled WGS sequence"/>
</dbReference>
<keyword evidence="2" id="KW-1185">Reference proteome</keyword>
<reference evidence="1 2" key="1">
    <citation type="submission" date="2019-10" db="EMBL/GenBank/DDBJ databases">
        <authorList>
            <person name="Palmer J.M."/>
        </authorList>
    </citation>
    <scope>NUCLEOTIDE SEQUENCE [LARGE SCALE GENOMIC DNA]</scope>
    <source>
        <strain evidence="1 2">TWF718</strain>
    </source>
</reference>
<protein>
    <submittedName>
        <fullName evidence="1">Uncharacterized protein</fullName>
    </submittedName>
</protein>
<organism evidence="1 2">
    <name type="scientific">Orbilia javanica</name>
    <dbReference type="NCBI Taxonomy" id="47235"/>
    <lineage>
        <taxon>Eukaryota</taxon>
        <taxon>Fungi</taxon>
        <taxon>Dikarya</taxon>
        <taxon>Ascomycota</taxon>
        <taxon>Pezizomycotina</taxon>
        <taxon>Orbiliomycetes</taxon>
        <taxon>Orbiliales</taxon>
        <taxon>Orbiliaceae</taxon>
        <taxon>Orbilia</taxon>
    </lineage>
</organism>
<accession>A0AAN8MT28</accession>
<sequence>MPDPIGVQVDITNVPGALSALGSMAPLLRALSADGANPLAVVQLEAIGSRFPISGPLANRTVGALTRTGSGLKFWRAQVAVGWMRGDTTWALSQTAGGQASALLTACLVELYCKDTAGRILFGLSKKILPRDRCLSNVEQLSDLAEIVSSRMQRVRFGQHLAEQVTRIRMTYLNSGIEIPRSDSASLLNRISVDSLVDILDKAQTALQDETVILRIEGFAGIAFLVALFTGICEDDVLLLVENEVIFKGARSSIIISVVHGKRLEVSKEAAFDLPKQIDIVSLRKECFLGQLGRVSEFDRLTIEKEGCLGAMVMNPFSYRVPTFQLLKEQGAVLPFENLVGAMIGLAFQEPDCGIKSDFLEGSFRFLLSTSVLTADNQVRKRIGVLFDIDLDLGCSGAVSRYHKIRPTVAHRTCSKCPDLLYWDDLHTEFGLVPRYYKVTLFGLEREIAILAVSEQDCSP</sequence>
<dbReference type="AlphaFoldDB" id="A0AAN8MT28"/>